<evidence type="ECO:0000313" key="6">
    <source>
        <dbReference type="EMBL" id="BBH85431.1"/>
    </source>
</evidence>
<dbReference type="Pfam" id="PF17939">
    <property type="entry name" value="TetR_C_30"/>
    <property type="match status" value="1"/>
</dbReference>
<keyword evidence="2 4" id="KW-0238">DNA-binding</keyword>
<accession>A0A455SDQ1</accession>
<organism evidence="6">
    <name type="scientific">Thermosporothrix sp. COM3</name>
    <dbReference type="NCBI Taxonomy" id="2490863"/>
    <lineage>
        <taxon>Bacteria</taxon>
        <taxon>Bacillati</taxon>
        <taxon>Chloroflexota</taxon>
        <taxon>Ktedonobacteria</taxon>
        <taxon>Ktedonobacterales</taxon>
        <taxon>Thermosporotrichaceae</taxon>
        <taxon>Thermosporothrix</taxon>
    </lineage>
</organism>
<protein>
    <recommendedName>
        <fullName evidence="5">HTH tetR-type domain-containing protein</fullName>
    </recommendedName>
</protein>
<gene>
    <name evidence="6" type="ORF">KTC_01820</name>
</gene>
<dbReference type="EMBL" id="AP019376">
    <property type="protein sequence ID" value="BBH85431.1"/>
    <property type="molecule type" value="Genomic_DNA"/>
</dbReference>
<feature type="DNA-binding region" description="H-T-H motif" evidence="4">
    <location>
        <begin position="24"/>
        <end position="43"/>
    </location>
</feature>
<dbReference type="InterPro" id="IPR001647">
    <property type="entry name" value="HTH_TetR"/>
</dbReference>
<dbReference type="GO" id="GO:0000976">
    <property type="term" value="F:transcription cis-regulatory region binding"/>
    <property type="evidence" value="ECO:0007669"/>
    <property type="project" value="TreeGrafter"/>
</dbReference>
<reference evidence="6" key="1">
    <citation type="submission" date="2018-12" db="EMBL/GenBank/DDBJ databases">
        <title>Novel natural products biosynthetic potential of the class Ktedonobacteria.</title>
        <authorList>
            <person name="Zheng Y."/>
            <person name="Saitou A."/>
            <person name="Wang C.M."/>
            <person name="Toyoda A."/>
            <person name="Minakuchi Y."/>
            <person name="Sekiguchi Y."/>
            <person name="Ueda K."/>
            <person name="Takano H."/>
            <person name="Sakai Y."/>
            <person name="Yokota A."/>
            <person name="Yabe S."/>
        </authorList>
    </citation>
    <scope>NUCLEOTIDE SEQUENCE</scope>
    <source>
        <strain evidence="6">COM3</strain>
    </source>
</reference>
<dbReference type="Gene3D" id="1.10.357.10">
    <property type="entry name" value="Tetracycline Repressor, domain 2"/>
    <property type="match status" value="1"/>
</dbReference>
<name>A0A455SDQ1_9CHLR</name>
<keyword evidence="3" id="KW-0804">Transcription</keyword>
<evidence type="ECO:0000256" key="4">
    <source>
        <dbReference type="PROSITE-ProRule" id="PRU00335"/>
    </source>
</evidence>
<evidence type="ECO:0000256" key="1">
    <source>
        <dbReference type="ARBA" id="ARBA00023015"/>
    </source>
</evidence>
<dbReference type="PRINTS" id="PR00455">
    <property type="entry name" value="HTHTETR"/>
</dbReference>
<dbReference type="PROSITE" id="PS50977">
    <property type="entry name" value="HTH_TETR_2"/>
    <property type="match status" value="1"/>
</dbReference>
<dbReference type="InterPro" id="IPR036271">
    <property type="entry name" value="Tet_transcr_reg_TetR-rel_C_sf"/>
</dbReference>
<dbReference type="SUPFAM" id="SSF46689">
    <property type="entry name" value="Homeodomain-like"/>
    <property type="match status" value="1"/>
</dbReference>
<dbReference type="InterPro" id="IPR041586">
    <property type="entry name" value="PsrA_TetR_C"/>
</dbReference>
<evidence type="ECO:0000256" key="2">
    <source>
        <dbReference type="ARBA" id="ARBA00023125"/>
    </source>
</evidence>
<dbReference type="GO" id="GO:0003700">
    <property type="term" value="F:DNA-binding transcription factor activity"/>
    <property type="evidence" value="ECO:0007669"/>
    <property type="project" value="TreeGrafter"/>
</dbReference>
<dbReference type="InterPro" id="IPR050109">
    <property type="entry name" value="HTH-type_TetR-like_transc_reg"/>
</dbReference>
<proteinExistence type="predicted"/>
<feature type="domain" description="HTH tetR-type" evidence="5">
    <location>
        <begin position="1"/>
        <end position="61"/>
    </location>
</feature>
<dbReference type="Pfam" id="PF00440">
    <property type="entry name" value="TetR_N"/>
    <property type="match status" value="1"/>
</dbReference>
<dbReference type="PANTHER" id="PTHR30055">
    <property type="entry name" value="HTH-TYPE TRANSCRIPTIONAL REGULATOR RUTR"/>
    <property type="match status" value="1"/>
</dbReference>
<dbReference type="SUPFAM" id="SSF48498">
    <property type="entry name" value="Tetracyclin repressor-like, C-terminal domain"/>
    <property type="match status" value="1"/>
</dbReference>
<dbReference type="PANTHER" id="PTHR30055:SF234">
    <property type="entry name" value="HTH-TYPE TRANSCRIPTIONAL REGULATOR BETI"/>
    <property type="match status" value="1"/>
</dbReference>
<evidence type="ECO:0000259" key="5">
    <source>
        <dbReference type="PROSITE" id="PS50977"/>
    </source>
</evidence>
<evidence type="ECO:0000256" key="3">
    <source>
        <dbReference type="ARBA" id="ARBA00023163"/>
    </source>
</evidence>
<dbReference type="AlphaFoldDB" id="A0A455SDQ1"/>
<dbReference type="InterPro" id="IPR009057">
    <property type="entry name" value="Homeodomain-like_sf"/>
</dbReference>
<dbReference type="InterPro" id="IPR023772">
    <property type="entry name" value="DNA-bd_HTH_TetR-type_CS"/>
</dbReference>
<dbReference type="PROSITE" id="PS01081">
    <property type="entry name" value="HTH_TETR_1"/>
    <property type="match status" value="1"/>
</dbReference>
<sequence length="220" mass="25246">MDTKELIIEAAKRLFAQHGITSTSLRQITAAARVNLAAVNYHFGTKAALVHVVLKRLLLPLSEQRLQNFASIMAKDTPPTLEEVLHAYYFPWFERFNQQTEAGRLNTQLFNKLIYETDEEIRKSVSEIVAPVTEKYLSLFQQLFPELPEAELIWRFKVMHGVVTTHYISELVPLRVSENTPSEAQSLAWVMTYLTATWQAPATPVVSETRSTLREEQKNR</sequence>
<keyword evidence="1" id="KW-0805">Transcription regulation</keyword>